<evidence type="ECO:0000259" key="3">
    <source>
        <dbReference type="PROSITE" id="PS51201"/>
    </source>
</evidence>
<keyword evidence="4" id="KW-0407">Ion channel</keyword>
<dbReference type="InterPro" id="IPR036291">
    <property type="entry name" value="NAD(P)-bd_dom_sf"/>
</dbReference>
<comment type="subcellular location">
    <subcellularLocation>
        <location evidence="1">Cell membrane</location>
        <topology evidence="1">Multi-pass membrane protein</topology>
    </subcellularLocation>
</comment>
<dbReference type="SUPFAM" id="SSF51735">
    <property type="entry name" value="NAD(P)-binding Rossmann-fold domains"/>
    <property type="match status" value="1"/>
</dbReference>
<keyword evidence="5" id="KW-1185">Reference proteome</keyword>
<keyword evidence="2" id="KW-0472">Membrane</keyword>
<dbReference type="EMBL" id="FOBW01000004">
    <property type="protein sequence ID" value="SEM60729.1"/>
    <property type="molecule type" value="Genomic_DNA"/>
</dbReference>
<feature type="transmembrane region" description="Helical" evidence="2">
    <location>
        <begin position="74"/>
        <end position="97"/>
    </location>
</feature>
<gene>
    <name evidence="4" type="ORF">SAMN05192533_10449</name>
</gene>
<evidence type="ECO:0000256" key="1">
    <source>
        <dbReference type="ARBA" id="ARBA00004651"/>
    </source>
</evidence>
<evidence type="ECO:0000313" key="5">
    <source>
        <dbReference type="Proteomes" id="UP000198553"/>
    </source>
</evidence>
<dbReference type="Pfam" id="PF07885">
    <property type="entry name" value="Ion_trans_2"/>
    <property type="match status" value="1"/>
</dbReference>
<accession>A0A1H7ZTC2</accession>
<evidence type="ECO:0000256" key="2">
    <source>
        <dbReference type="SAM" id="Phobius"/>
    </source>
</evidence>
<keyword evidence="2" id="KW-0812">Transmembrane</keyword>
<keyword evidence="4" id="KW-0813">Transport</keyword>
<dbReference type="Pfam" id="PF02254">
    <property type="entry name" value="TrkA_N"/>
    <property type="match status" value="1"/>
</dbReference>
<dbReference type="PROSITE" id="PS51201">
    <property type="entry name" value="RCK_N"/>
    <property type="match status" value="1"/>
</dbReference>
<dbReference type="Proteomes" id="UP000198553">
    <property type="component" value="Unassembled WGS sequence"/>
</dbReference>
<dbReference type="SUPFAM" id="SSF81324">
    <property type="entry name" value="Voltage-gated potassium channels"/>
    <property type="match status" value="1"/>
</dbReference>
<sequence>MPHHFYIRFVRLPLLLRILLITSTLICFFGLFIHLIEPENFPTVIDGIWWAVITASTVGYGDFVPLTPLGRMTGILLLLVGAGFLSTYFATLSSIAVTKQDEYQKGESHYKGQEHLIIIGWNERSKEIIHSFSKTKQPLILIDETLNSNPIPFHHLHFIKGKALRDDVLLRANIQDAKKVIITADQNLDELQADMNTILTLLAIKGINPNVLCIVEILTKEQFNNAKRAGADEIIETNKLTSAIMLDSIHTPGMVNPLSDLLSELNGKKLEYRTTDGDTVGKSFKQITLYFLSKKTILLGIKKGDDIYVNPQQDLVIEKEDQLLVITQGGS</sequence>
<dbReference type="STRING" id="930146.SAMN05192533_10449"/>
<keyword evidence="4" id="KW-0406">Ion transport</keyword>
<dbReference type="GO" id="GO:0006813">
    <property type="term" value="P:potassium ion transport"/>
    <property type="evidence" value="ECO:0007669"/>
    <property type="project" value="InterPro"/>
</dbReference>
<evidence type="ECO:0000313" key="4">
    <source>
        <dbReference type="EMBL" id="SEM60729.1"/>
    </source>
</evidence>
<dbReference type="PANTHER" id="PTHR43833:SF9">
    <property type="entry name" value="POTASSIUM CHANNEL PROTEIN YUGO-RELATED"/>
    <property type="match status" value="1"/>
</dbReference>
<dbReference type="InterPro" id="IPR003148">
    <property type="entry name" value="RCK_N"/>
</dbReference>
<protein>
    <submittedName>
        <fullName evidence="4">Voltage-gated potassium channel</fullName>
    </submittedName>
</protein>
<keyword evidence="2" id="KW-1133">Transmembrane helix</keyword>
<dbReference type="InterPro" id="IPR013099">
    <property type="entry name" value="K_chnl_dom"/>
</dbReference>
<reference evidence="5" key="1">
    <citation type="submission" date="2016-10" db="EMBL/GenBank/DDBJ databases">
        <authorList>
            <person name="Varghese N."/>
            <person name="Submissions S."/>
        </authorList>
    </citation>
    <scope>NUCLEOTIDE SEQUENCE [LARGE SCALE GENOMIC DNA]</scope>
    <source>
        <strain evidence="5">B48,IBRC-M 10115,DSM 25386,CECT 8001</strain>
    </source>
</reference>
<dbReference type="OrthoDB" id="9785285at2"/>
<dbReference type="Gene3D" id="1.10.287.70">
    <property type="match status" value="1"/>
</dbReference>
<dbReference type="Gene3D" id="3.40.50.720">
    <property type="entry name" value="NAD(P)-binding Rossmann-like Domain"/>
    <property type="match status" value="1"/>
</dbReference>
<dbReference type="InterPro" id="IPR050721">
    <property type="entry name" value="Trk_Ktr_HKT_K-transport"/>
</dbReference>
<dbReference type="GO" id="GO:0034220">
    <property type="term" value="P:monoatomic ion transmembrane transport"/>
    <property type="evidence" value="ECO:0007669"/>
    <property type="project" value="UniProtKB-KW"/>
</dbReference>
<dbReference type="PANTHER" id="PTHR43833">
    <property type="entry name" value="POTASSIUM CHANNEL PROTEIN 2-RELATED-RELATED"/>
    <property type="match status" value="1"/>
</dbReference>
<feature type="transmembrane region" description="Helical" evidence="2">
    <location>
        <begin position="12"/>
        <end position="36"/>
    </location>
</feature>
<name>A0A1H7ZTC2_9BACI</name>
<organism evidence="4 5">
    <name type="scientific">Mesobacillus persicus</name>
    <dbReference type="NCBI Taxonomy" id="930146"/>
    <lineage>
        <taxon>Bacteria</taxon>
        <taxon>Bacillati</taxon>
        <taxon>Bacillota</taxon>
        <taxon>Bacilli</taxon>
        <taxon>Bacillales</taxon>
        <taxon>Bacillaceae</taxon>
        <taxon>Mesobacillus</taxon>
    </lineage>
</organism>
<proteinExistence type="predicted"/>
<feature type="transmembrane region" description="Helical" evidence="2">
    <location>
        <begin position="48"/>
        <end position="67"/>
    </location>
</feature>
<feature type="domain" description="RCK N-terminal" evidence="3">
    <location>
        <begin position="113"/>
        <end position="236"/>
    </location>
</feature>
<dbReference type="RefSeq" id="WP_090742915.1">
    <property type="nucleotide sequence ID" value="NZ_FOBW01000004.1"/>
</dbReference>
<dbReference type="AlphaFoldDB" id="A0A1H7ZTC2"/>
<dbReference type="GO" id="GO:0005886">
    <property type="term" value="C:plasma membrane"/>
    <property type="evidence" value="ECO:0007669"/>
    <property type="project" value="UniProtKB-SubCell"/>
</dbReference>